<dbReference type="Pfam" id="PF05618">
    <property type="entry name" value="Zn_protease"/>
    <property type="match status" value="1"/>
</dbReference>
<dbReference type="InterPro" id="IPR021109">
    <property type="entry name" value="Peptidase_aspartic_dom_sf"/>
</dbReference>
<reference evidence="2 3" key="1">
    <citation type="journal article" date="2006" name="Nat. Biotechnol.">
        <title>Genome sequence of the ubiquitous hydrocarbon-degrading marine bacterium Alcanivorax borkumensis.</title>
        <authorList>
            <person name="Schneiker S."/>
            <person name="Martins dos Santos V.A.P."/>
            <person name="Bartels D."/>
            <person name="Bekel T."/>
            <person name="Brecht M."/>
            <person name="Buhrmester J."/>
            <person name="Chernikova T.N."/>
            <person name="Denaro R."/>
            <person name="Ferrer M."/>
            <person name="Gertler C."/>
            <person name="Goesmann A."/>
            <person name="Golyshina O.V."/>
            <person name="Kaminski F."/>
            <person name="Khachane A.N."/>
            <person name="Lang S."/>
            <person name="Linke B."/>
            <person name="McHardy A.C."/>
            <person name="Meyer F."/>
            <person name="Nechitaylo T."/>
            <person name="Puehler A."/>
            <person name="Regenhardt D."/>
            <person name="Rupp O."/>
            <person name="Sabirova J.S."/>
            <person name="Selbitschka W."/>
            <person name="Yakimov M.M."/>
            <person name="Timmis K.N."/>
            <person name="Vorhoelter F.-J."/>
            <person name="Weidner S."/>
            <person name="Kaiser O."/>
            <person name="Golyshin P.N."/>
        </authorList>
    </citation>
    <scope>NUCLEOTIDE SEQUENCE [LARGE SCALE GENOMIC DNA]</scope>
    <source>
        <strain evidence="3">ATCC 700651 / DSM 11573 / NCIMB 13689 / SK2</strain>
    </source>
</reference>
<organism evidence="2 3">
    <name type="scientific">Alcanivorax borkumensis (strain ATCC 700651 / DSM 11573 / NCIMB 13689 / SK2)</name>
    <dbReference type="NCBI Taxonomy" id="393595"/>
    <lineage>
        <taxon>Bacteria</taxon>
        <taxon>Pseudomonadati</taxon>
        <taxon>Pseudomonadota</taxon>
        <taxon>Gammaproteobacteria</taxon>
        <taxon>Oceanospirillales</taxon>
        <taxon>Alcanivoracaceae</taxon>
        <taxon>Alcanivorax</taxon>
    </lineage>
</organism>
<dbReference type="AlphaFoldDB" id="Q0VRM3"/>
<name>Q0VRM3_ALCBS</name>
<keyword evidence="3" id="KW-1185">Reference proteome</keyword>
<accession>Q0VRM3</accession>
<feature type="domain" description="Retropepsin-like aspartic endopeptidase" evidence="1">
    <location>
        <begin position="14"/>
        <end position="144"/>
    </location>
</feature>
<dbReference type="STRING" id="393595.ABO_0727"/>
<evidence type="ECO:0000313" key="2">
    <source>
        <dbReference type="EMBL" id="CAL16175.1"/>
    </source>
</evidence>
<dbReference type="Gene3D" id="2.40.70.10">
    <property type="entry name" value="Acid Proteases"/>
    <property type="match status" value="1"/>
</dbReference>
<dbReference type="PANTHER" id="PTHR38037:SF1">
    <property type="entry name" value="ATP-DEPENDENT ZINC PROTEASE DOMAIN-CONTAINING PROTEIN-RELATED"/>
    <property type="match status" value="1"/>
</dbReference>
<gene>
    <name evidence="2" type="ordered locus">ABO_0727</name>
</gene>
<dbReference type="RefSeq" id="WP_011588011.1">
    <property type="nucleotide sequence ID" value="NC_008260.1"/>
</dbReference>
<proteinExistence type="predicted"/>
<dbReference type="PANTHER" id="PTHR38037">
    <property type="entry name" value="ZN_PROTEASE DOMAIN-CONTAINING PROTEIN"/>
    <property type="match status" value="1"/>
</dbReference>
<dbReference type="InterPro" id="IPR008503">
    <property type="entry name" value="Asp_endopeptidase"/>
</dbReference>
<dbReference type="Proteomes" id="UP000008871">
    <property type="component" value="Chromosome"/>
</dbReference>
<sequence>MVSNDSQALSKVTVGWREWATLPELGIDAIKMKVDTGARTSALHAYEVETFERGGNEWVRFCIHPIQDQNTIRECEAPVLDRRVVTDSGGHKEERPVIRTEIALGGRQWPIEITLTDRENMKFRMLLGRTAMDLITVDPTASFLLGGTKEQP</sequence>
<dbReference type="eggNOG" id="COG4067">
    <property type="taxonomic scope" value="Bacteria"/>
</dbReference>
<protein>
    <recommendedName>
        <fullName evidence="1">Retropepsin-like aspartic endopeptidase domain-containing protein</fullName>
    </recommendedName>
</protein>
<dbReference type="SUPFAM" id="SSF50630">
    <property type="entry name" value="Acid proteases"/>
    <property type="match status" value="1"/>
</dbReference>
<dbReference type="OrthoDB" id="9782977at2"/>
<evidence type="ECO:0000259" key="1">
    <source>
        <dbReference type="Pfam" id="PF05618"/>
    </source>
</evidence>
<evidence type="ECO:0000313" key="3">
    <source>
        <dbReference type="Proteomes" id="UP000008871"/>
    </source>
</evidence>
<dbReference type="HOGENOM" id="CLU_099424_1_1_6"/>
<dbReference type="KEGG" id="abo:ABO_0727"/>
<dbReference type="EMBL" id="AM286690">
    <property type="protein sequence ID" value="CAL16175.1"/>
    <property type="molecule type" value="Genomic_DNA"/>
</dbReference>